<dbReference type="Proteomes" id="UP000315711">
    <property type="component" value="Unassembled WGS sequence"/>
</dbReference>
<keyword evidence="6" id="KW-0285">Flavoprotein</keyword>
<dbReference type="InterPro" id="IPR004136">
    <property type="entry name" value="NMO"/>
</dbReference>
<dbReference type="InterPro" id="IPR013785">
    <property type="entry name" value="Aldolase_TIM"/>
</dbReference>
<dbReference type="EMBL" id="VLKZ01000009">
    <property type="protein sequence ID" value="TWI54550.1"/>
    <property type="molecule type" value="Genomic_DNA"/>
</dbReference>
<gene>
    <name evidence="13" type="ORF">IQ10_03104</name>
</gene>
<evidence type="ECO:0000256" key="8">
    <source>
        <dbReference type="ARBA" id="ARBA00022741"/>
    </source>
</evidence>
<proteinExistence type="inferred from homology"/>
<dbReference type="Pfam" id="PF03060">
    <property type="entry name" value="NMO"/>
    <property type="match status" value="1"/>
</dbReference>
<dbReference type="AlphaFoldDB" id="A0A562QEE5"/>
<dbReference type="FunFam" id="3.20.20.70:FF:000154">
    <property type="entry name" value="Probable nitronate monooxygenase"/>
    <property type="match status" value="1"/>
</dbReference>
<dbReference type="OrthoDB" id="9778912at2"/>
<evidence type="ECO:0000256" key="11">
    <source>
        <dbReference type="ARBA" id="ARBA00031155"/>
    </source>
</evidence>
<comment type="catalytic activity">
    <reaction evidence="12">
        <text>3 propionate 3-nitronate + 3 O2 + H2O = 3 3-oxopropanoate + 2 nitrate + nitrite + H2O2 + 3 H(+)</text>
        <dbReference type="Rhea" id="RHEA:57332"/>
        <dbReference type="ChEBI" id="CHEBI:15377"/>
        <dbReference type="ChEBI" id="CHEBI:15378"/>
        <dbReference type="ChEBI" id="CHEBI:15379"/>
        <dbReference type="ChEBI" id="CHEBI:16240"/>
        <dbReference type="ChEBI" id="CHEBI:16301"/>
        <dbReference type="ChEBI" id="CHEBI:17632"/>
        <dbReference type="ChEBI" id="CHEBI:33190"/>
        <dbReference type="ChEBI" id="CHEBI:136067"/>
    </reaction>
</comment>
<evidence type="ECO:0000256" key="3">
    <source>
        <dbReference type="ARBA" id="ARBA00009881"/>
    </source>
</evidence>
<keyword evidence="8" id="KW-0547">Nucleotide-binding</keyword>
<dbReference type="GO" id="GO:0000166">
    <property type="term" value="F:nucleotide binding"/>
    <property type="evidence" value="ECO:0007669"/>
    <property type="project" value="UniProtKB-KW"/>
</dbReference>
<reference evidence="13 14" key="1">
    <citation type="journal article" date="2015" name="Stand. Genomic Sci.">
        <title>Genomic Encyclopedia of Bacterial and Archaeal Type Strains, Phase III: the genomes of soil and plant-associated and newly described type strains.</title>
        <authorList>
            <person name="Whitman W.B."/>
            <person name="Woyke T."/>
            <person name="Klenk H.P."/>
            <person name="Zhou Y."/>
            <person name="Lilburn T.G."/>
            <person name="Beck B.J."/>
            <person name="De Vos P."/>
            <person name="Vandamme P."/>
            <person name="Eisen J.A."/>
            <person name="Garrity G."/>
            <person name="Hugenholtz P."/>
            <person name="Kyrpides N.C."/>
        </authorList>
    </citation>
    <scope>NUCLEOTIDE SEQUENCE [LARGE SCALE GENOMIC DNA]</scope>
    <source>
        <strain evidence="13 14">CGMCC 1.10116</strain>
    </source>
</reference>
<name>A0A562QEE5_9BACI</name>
<dbReference type="PANTHER" id="PTHR42747">
    <property type="entry name" value="NITRONATE MONOOXYGENASE-RELATED"/>
    <property type="match status" value="1"/>
</dbReference>
<keyword evidence="14" id="KW-1185">Reference proteome</keyword>
<evidence type="ECO:0000256" key="2">
    <source>
        <dbReference type="ARBA" id="ARBA00003535"/>
    </source>
</evidence>
<evidence type="ECO:0000256" key="7">
    <source>
        <dbReference type="ARBA" id="ARBA00022643"/>
    </source>
</evidence>
<accession>A0A562QEE5</accession>
<comment type="function">
    <text evidence="2">Nitronate monooxygenase that uses molecular oxygen to catalyze the oxidative denitrification of alkyl nitronates. Acts on propionate 3-nitronate (P3N), the presumed physiological substrate. Probably functions in the detoxification of P3N, a metabolic poison produced by plants and fungi as a defense mechanism.</text>
</comment>
<organism evidence="13 14">
    <name type="scientific">Halalkalibacter nanhaiisediminis</name>
    <dbReference type="NCBI Taxonomy" id="688079"/>
    <lineage>
        <taxon>Bacteria</taxon>
        <taxon>Bacillati</taxon>
        <taxon>Bacillota</taxon>
        <taxon>Bacilli</taxon>
        <taxon>Bacillales</taxon>
        <taxon>Bacillaceae</taxon>
        <taxon>Halalkalibacter</taxon>
    </lineage>
</organism>
<dbReference type="Gene3D" id="3.20.20.70">
    <property type="entry name" value="Aldolase class I"/>
    <property type="match status" value="1"/>
</dbReference>
<evidence type="ECO:0000256" key="9">
    <source>
        <dbReference type="ARBA" id="ARBA00023002"/>
    </source>
</evidence>
<comment type="cofactor">
    <cofactor evidence="1">
        <name>FMN</name>
        <dbReference type="ChEBI" id="CHEBI:58210"/>
    </cofactor>
</comment>
<sequence>MWKNEVTKLLNINYPILQAPMAGGVTTSKLVASVSNSGGLGMIGAGYMTPAQIREQIREIKQLTPNNFGINLFVPNEIHATESEINTAMDLMKPFYEELQIEEKQAKVSSTEAALVNFHEQVKVVIEENVPICSFTFGIPSKKVVVELKENNILLIGTATNVKEAIENENLGMDLVCVQGCEAGGHRGTFIGGFEESLIGLMSLIPQVADQINIPVIAAGGIMDGRGLSASMCLGAKAVQMGTAFLTCQESGAHHVHKEAILHTTEDEIVLTRAFSGKWARGIKNRFITEMKEHEDGLPNFPVQNTLTQQIRGAASSQNNQEFMSLWSGQSPTLAEHQTVEELISKTMSEAKAIMT</sequence>
<evidence type="ECO:0000313" key="13">
    <source>
        <dbReference type="EMBL" id="TWI54550.1"/>
    </source>
</evidence>
<dbReference type="GO" id="GO:0009636">
    <property type="term" value="P:response to toxic substance"/>
    <property type="evidence" value="ECO:0007669"/>
    <property type="project" value="UniProtKB-KW"/>
</dbReference>
<keyword evidence="5" id="KW-0216">Detoxification</keyword>
<keyword evidence="9" id="KW-0560">Oxidoreductase</keyword>
<dbReference type="GO" id="GO:0018580">
    <property type="term" value="F:nitronate monooxygenase activity"/>
    <property type="evidence" value="ECO:0007669"/>
    <property type="project" value="InterPro"/>
</dbReference>
<dbReference type="PANTHER" id="PTHR42747:SF3">
    <property type="entry name" value="NITRONATE MONOOXYGENASE-RELATED"/>
    <property type="match status" value="1"/>
</dbReference>
<evidence type="ECO:0000256" key="5">
    <source>
        <dbReference type="ARBA" id="ARBA00022575"/>
    </source>
</evidence>
<dbReference type="CDD" id="cd04730">
    <property type="entry name" value="NPD_like"/>
    <property type="match status" value="1"/>
</dbReference>
<evidence type="ECO:0000256" key="12">
    <source>
        <dbReference type="ARBA" id="ARBA00049401"/>
    </source>
</evidence>
<evidence type="ECO:0000256" key="6">
    <source>
        <dbReference type="ARBA" id="ARBA00022630"/>
    </source>
</evidence>
<comment type="caution">
    <text evidence="13">The sequence shown here is derived from an EMBL/GenBank/DDBJ whole genome shotgun (WGS) entry which is preliminary data.</text>
</comment>
<protein>
    <recommendedName>
        <fullName evidence="4">Probable nitronate monooxygenase</fullName>
    </recommendedName>
    <alternativeName>
        <fullName evidence="11">Propionate 3-nitronate monooxygenase</fullName>
    </alternativeName>
</protein>
<dbReference type="SUPFAM" id="SSF51412">
    <property type="entry name" value="Inosine monophosphate dehydrogenase (IMPDH)"/>
    <property type="match status" value="1"/>
</dbReference>
<evidence type="ECO:0000313" key="14">
    <source>
        <dbReference type="Proteomes" id="UP000315711"/>
    </source>
</evidence>
<keyword evidence="10 13" id="KW-0503">Monooxygenase</keyword>
<dbReference type="RefSeq" id="WP_144451334.1">
    <property type="nucleotide sequence ID" value="NZ_VLKZ01000009.1"/>
</dbReference>
<evidence type="ECO:0000256" key="1">
    <source>
        <dbReference type="ARBA" id="ARBA00001917"/>
    </source>
</evidence>
<evidence type="ECO:0000256" key="4">
    <source>
        <dbReference type="ARBA" id="ARBA00013457"/>
    </source>
</evidence>
<keyword evidence="7" id="KW-0288">FMN</keyword>
<comment type="similarity">
    <text evidence="3">Belongs to the nitronate monooxygenase family. NMO class I subfamily.</text>
</comment>
<evidence type="ECO:0000256" key="10">
    <source>
        <dbReference type="ARBA" id="ARBA00023033"/>
    </source>
</evidence>